<dbReference type="EMBL" id="JBHSKV010000013">
    <property type="protein sequence ID" value="MFC5135061.1"/>
    <property type="molecule type" value="Genomic_DNA"/>
</dbReference>
<evidence type="ECO:0000313" key="2">
    <source>
        <dbReference type="EMBL" id="MFC5135061.1"/>
    </source>
</evidence>
<dbReference type="Proteomes" id="UP001596145">
    <property type="component" value="Unassembled WGS sequence"/>
</dbReference>
<comment type="caution">
    <text evidence="2">The sequence shown here is derived from an EMBL/GenBank/DDBJ whole genome shotgun (WGS) entry which is preliminary data.</text>
</comment>
<organism evidence="2 3">
    <name type="scientific">Halorubrum glutamatedens</name>
    <dbReference type="NCBI Taxonomy" id="2707018"/>
    <lineage>
        <taxon>Archaea</taxon>
        <taxon>Methanobacteriati</taxon>
        <taxon>Methanobacteriota</taxon>
        <taxon>Stenosarchaea group</taxon>
        <taxon>Halobacteria</taxon>
        <taxon>Halobacteriales</taxon>
        <taxon>Haloferacaceae</taxon>
        <taxon>Halorubrum</taxon>
    </lineage>
</organism>
<dbReference type="InterPro" id="IPR036390">
    <property type="entry name" value="WH_DNA-bd_sf"/>
</dbReference>
<reference evidence="2 3" key="1">
    <citation type="journal article" date="2019" name="Int. J. Syst. Evol. Microbiol.">
        <title>The Global Catalogue of Microorganisms (GCM) 10K type strain sequencing project: providing services to taxonomists for standard genome sequencing and annotation.</title>
        <authorList>
            <consortium name="The Broad Institute Genomics Platform"/>
            <consortium name="The Broad Institute Genome Sequencing Center for Infectious Disease"/>
            <person name="Wu L."/>
            <person name="Ma J."/>
        </authorList>
    </citation>
    <scope>NUCLEOTIDE SEQUENCE [LARGE SCALE GENOMIC DNA]</scope>
    <source>
        <strain evidence="2 3">CGMCC 1.16026</strain>
    </source>
</reference>
<gene>
    <name evidence="2" type="ORF">ACFPJA_10090</name>
</gene>
<evidence type="ECO:0000259" key="1">
    <source>
        <dbReference type="Pfam" id="PF01978"/>
    </source>
</evidence>
<proteinExistence type="predicted"/>
<dbReference type="SUPFAM" id="SSF46785">
    <property type="entry name" value="Winged helix' DNA-binding domain"/>
    <property type="match status" value="1"/>
</dbReference>
<feature type="domain" description="Transcription regulator TrmB N-terminal" evidence="1">
    <location>
        <begin position="17"/>
        <end position="84"/>
    </location>
</feature>
<name>A0ABD5QU02_9EURY</name>
<dbReference type="Pfam" id="PF01978">
    <property type="entry name" value="TrmB"/>
    <property type="match status" value="1"/>
</dbReference>
<dbReference type="PANTHER" id="PTHR34293:SF1">
    <property type="entry name" value="HTH-TYPE TRANSCRIPTIONAL REGULATOR TRMBL2"/>
    <property type="match status" value="1"/>
</dbReference>
<dbReference type="AlphaFoldDB" id="A0ABD5QU02"/>
<sequence length="112" mass="12030">MSTDPLDTPRSAAVEELEHLGLSAYAARTFVALVSLGTGTAKDVSEVSDVPRTGVHDAIDELHDDGLVDVRHSSPRTFRAISAETATRKFEQDHRVSILATALARRTVSSSD</sequence>
<keyword evidence="3" id="KW-1185">Reference proteome</keyword>
<dbReference type="InterPro" id="IPR051797">
    <property type="entry name" value="TrmB-like"/>
</dbReference>
<dbReference type="PANTHER" id="PTHR34293">
    <property type="entry name" value="HTH-TYPE TRANSCRIPTIONAL REGULATOR TRMBL2"/>
    <property type="match status" value="1"/>
</dbReference>
<dbReference type="Gene3D" id="1.10.10.10">
    <property type="entry name" value="Winged helix-like DNA-binding domain superfamily/Winged helix DNA-binding domain"/>
    <property type="match status" value="1"/>
</dbReference>
<dbReference type="InterPro" id="IPR036388">
    <property type="entry name" value="WH-like_DNA-bd_sf"/>
</dbReference>
<accession>A0ABD5QU02</accession>
<evidence type="ECO:0000313" key="3">
    <source>
        <dbReference type="Proteomes" id="UP001596145"/>
    </source>
</evidence>
<dbReference type="InterPro" id="IPR002831">
    <property type="entry name" value="Tscrpt_reg_TrmB_N"/>
</dbReference>
<dbReference type="RefSeq" id="WP_122104877.1">
    <property type="nucleotide sequence ID" value="NZ_JBHSKV010000013.1"/>
</dbReference>
<protein>
    <submittedName>
        <fullName evidence="2">TrmB family transcriptional regulator</fullName>
    </submittedName>
</protein>